<name>A0A542Z9F2_9MICO</name>
<organism evidence="2 3">
    <name type="scientific">Oryzihumus leptocrescens</name>
    <dbReference type="NCBI Taxonomy" id="297536"/>
    <lineage>
        <taxon>Bacteria</taxon>
        <taxon>Bacillati</taxon>
        <taxon>Actinomycetota</taxon>
        <taxon>Actinomycetes</taxon>
        <taxon>Micrococcales</taxon>
        <taxon>Intrasporangiaceae</taxon>
        <taxon>Oryzihumus</taxon>
    </lineage>
</organism>
<feature type="region of interest" description="Disordered" evidence="1">
    <location>
        <begin position="113"/>
        <end position="135"/>
    </location>
</feature>
<feature type="region of interest" description="Disordered" evidence="1">
    <location>
        <begin position="1"/>
        <end position="23"/>
    </location>
</feature>
<feature type="region of interest" description="Disordered" evidence="1">
    <location>
        <begin position="201"/>
        <end position="224"/>
    </location>
</feature>
<gene>
    <name evidence="2" type="ORF">FB474_3699</name>
</gene>
<dbReference type="EMBL" id="VFOQ01000002">
    <property type="protein sequence ID" value="TQL56933.1"/>
    <property type="molecule type" value="Genomic_DNA"/>
</dbReference>
<dbReference type="Proteomes" id="UP000319514">
    <property type="component" value="Unassembled WGS sequence"/>
</dbReference>
<proteinExistence type="predicted"/>
<feature type="compositionally biased region" description="Polar residues" evidence="1">
    <location>
        <begin position="113"/>
        <end position="124"/>
    </location>
</feature>
<evidence type="ECO:0000256" key="1">
    <source>
        <dbReference type="SAM" id="MobiDB-lite"/>
    </source>
</evidence>
<comment type="caution">
    <text evidence="2">The sequence shown here is derived from an EMBL/GenBank/DDBJ whole genome shotgun (WGS) entry which is preliminary data.</text>
</comment>
<reference evidence="2 3" key="1">
    <citation type="submission" date="2019-06" db="EMBL/GenBank/DDBJ databases">
        <title>Sequencing the genomes of 1000 actinobacteria strains.</title>
        <authorList>
            <person name="Klenk H.-P."/>
        </authorList>
    </citation>
    <scope>NUCLEOTIDE SEQUENCE [LARGE SCALE GENOMIC DNA]</scope>
    <source>
        <strain evidence="2 3">DSM 18082</strain>
    </source>
</reference>
<sequence>MALSAERGPHALRRNVPATPPRHPLRRLRPRLWGAGPTLALVILQAAVFAVSGCLLAPSDISHPGGPGSAWAFALPTSPVPPPPVVALPDGPSRGERVRARVALPVTTTPRTVSTEMAISSTRTPPGMPAGSDAPRQTDRIELVGYVVLPAALTPHRPRPVAGPAARHALAPRTARTSSGHRHLADHRLVRPHQHRGTLLARTSLGHKRHGSGTAPGAPHREAC</sequence>
<dbReference type="AlphaFoldDB" id="A0A542Z9F2"/>
<evidence type="ECO:0000313" key="2">
    <source>
        <dbReference type="EMBL" id="TQL56933.1"/>
    </source>
</evidence>
<evidence type="ECO:0000313" key="3">
    <source>
        <dbReference type="Proteomes" id="UP000319514"/>
    </source>
</evidence>
<dbReference type="RefSeq" id="WP_141790288.1">
    <property type="nucleotide sequence ID" value="NZ_BAAAKX010000015.1"/>
</dbReference>
<accession>A0A542Z9F2</accession>
<protein>
    <submittedName>
        <fullName evidence="2">Uncharacterized protein</fullName>
    </submittedName>
</protein>
<keyword evidence="3" id="KW-1185">Reference proteome</keyword>
<feature type="region of interest" description="Disordered" evidence="1">
    <location>
        <begin position="158"/>
        <end position="183"/>
    </location>
</feature>